<feature type="transmembrane region" description="Helical" evidence="1">
    <location>
        <begin position="360"/>
        <end position="378"/>
    </location>
</feature>
<feature type="transmembrane region" description="Helical" evidence="1">
    <location>
        <begin position="138"/>
        <end position="157"/>
    </location>
</feature>
<protein>
    <submittedName>
        <fullName evidence="2">Low temperature requirement protein A</fullName>
    </submittedName>
</protein>
<feature type="transmembrane region" description="Helical" evidence="1">
    <location>
        <begin position="200"/>
        <end position="220"/>
    </location>
</feature>
<dbReference type="RefSeq" id="WP_396638759.1">
    <property type="nucleotide sequence ID" value="NZ_JBIQWL010000001.1"/>
</dbReference>
<keyword evidence="1" id="KW-1133">Transmembrane helix</keyword>
<feature type="transmembrane region" description="Helical" evidence="1">
    <location>
        <begin position="80"/>
        <end position="100"/>
    </location>
</feature>
<feature type="transmembrane region" description="Helical" evidence="1">
    <location>
        <begin position="163"/>
        <end position="179"/>
    </location>
</feature>
<comment type="caution">
    <text evidence="2">The sequence shown here is derived from an EMBL/GenBank/DDBJ whole genome shotgun (WGS) entry which is preliminary data.</text>
</comment>
<keyword evidence="3" id="KW-1185">Reference proteome</keyword>
<name>A0ABW7Q1U4_9MICO</name>
<feature type="transmembrane region" description="Helical" evidence="1">
    <location>
        <begin position="269"/>
        <end position="293"/>
    </location>
</feature>
<dbReference type="PANTHER" id="PTHR36840:SF1">
    <property type="entry name" value="BLL5714 PROTEIN"/>
    <property type="match status" value="1"/>
</dbReference>
<dbReference type="PANTHER" id="PTHR36840">
    <property type="entry name" value="BLL5714 PROTEIN"/>
    <property type="match status" value="1"/>
</dbReference>
<feature type="transmembrane region" description="Helical" evidence="1">
    <location>
        <begin position="226"/>
        <end position="248"/>
    </location>
</feature>
<dbReference type="Proteomes" id="UP001610861">
    <property type="component" value="Unassembled WGS sequence"/>
</dbReference>
<evidence type="ECO:0000313" key="3">
    <source>
        <dbReference type="Proteomes" id="UP001610861"/>
    </source>
</evidence>
<proteinExistence type="predicted"/>
<sequence>MQRRHASLRIQERDASRADWMELFFDLGFIALVQQLSLTMHHEPTFTALAVFLALFASVWWSWVNLTFTVNIQEGLSRRALAGYMLAAMAAVGVMAVAAPEAVGELAWLFALGNAALRLVLLVLWVRRSWNTGVASRVRILAYNGGTAVIWLVSAFTPSPFRFALWALAIVIEITLLVVSSPGLLRRLGAINIEHLADRFGTLVIIALGESVFSIVVALTDELTPLSALVAVLAFVIVAGLAWAMFLFGIDAMRTGLEQLVARGDARGVVETVAFLPFVLVAGIMLLGGALSLGVEHPESALPPSAAASLAGGVMLFYGTNAAISLRYGTPWSRVLPWAIPAIVLPLIVGVLALVIPAVWAVAAMAVTVLAIVTLSEVRARHPMDAAT</sequence>
<organism evidence="2 3">
    <name type="scientific">Microbacterium alkaliflavum</name>
    <dbReference type="NCBI Taxonomy" id="3248839"/>
    <lineage>
        <taxon>Bacteria</taxon>
        <taxon>Bacillati</taxon>
        <taxon>Actinomycetota</taxon>
        <taxon>Actinomycetes</taxon>
        <taxon>Micrococcales</taxon>
        <taxon>Microbacteriaceae</taxon>
        <taxon>Microbacterium</taxon>
    </lineage>
</organism>
<feature type="transmembrane region" description="Helical" evidence="1">
    <location>
        <begin position="106"/>
        <end position="126"/>
    </location>
</feature>
<dbReference type="Pfam" id="PF06772">
    <property type="entry name" value="LtrA"/>
    <property type="match status" value="1"/>
</dbReference>
<gene>
    <name evidence="2" type="ORF">ACH3VR_00345</name>
</gene>
<keyword evidence="1" id="KW-0472">Membrane</keyword>
<reference evidence="2 3" key="1">
    <citation type="submission" date="2024-09" db="EMBL/GenBank/DDBJ databases">
        <authorList>
            <person name="Pan X."/>
        </authorList>
    </citation>
    <scope>NUCLEOTIDE SEQUENCE [LARGE SCALE GENOMIC DNA]</scope>
    <source>
        <strain evidence="2 3">B2969</strain>
    </source>
</reference>
<feature type="transmembrane region" description="Helical" evidence="1">
    <location>
        <begin position="305"/>
        <end position="324"/>
    </location>
</feature>
<feature type="transmembrane region" description="Helical" evidence="1">
    <location>
        <begin position="336"/>
        <end position="354"/>
    </location>
</feature>
<feature type="transmembrane region" description="Helical" evidence="1">
    <location>
        <begin position="20"/>
        <end position="40"/>
    </location>
</feature>
<keyword evidence="1" id="KW-0812">Transmembrane</keyword>
<accession>A0ABW7Q1U4</accession>
<evidence type="ECO:0000313" key="2">
    <source>
        <dbReference type="EMBL" id="MFH8248799.1"/>
    </source>
</evidence>
<dbReference type="EMBL" id="JBIQWL010000001">
    <property type="protein sequence ID" value="MFH8248799.1"/>
    <property type="molecule type" value="Genomic_DNA"/>
</dbReference>
<dbReference type="InterPro" id="IPR010640">
    <property type="entry name" value="Low_temperature_requirement_A"/>
</dbReference>
<evidence type="ECO:0000256" key="1">
    <source>
        <dbReference type="SAM" id="Phobius"/>
    </source>
</evidence>
<feature type="transmembrane region" description="Helical" evidence="1">
    <location>
        <begin position="46"/>
        <end position="68"/>
    </location>
</feature>